<accession>A0ABR1GJ36</accession>
<dbReference type="InterPro" id="IPR056009">
    <property type="entry name" value="DUF7587"/>
</dbReference>
<dbReference type="EMBL" id="JAZAVJ010000371">
    <property type="protein sequence ID" value="KAK7398161.1"/>
    <property type="molecule type" value="Genomic_DNA"/>
</dbReference>
<evidence type="ECO:0000313" key="3">
    <source>
        <dbReference type="Proteomes" id="UP001498476"/>
    </source>
</evidence>
<feature type="domain" description="DUF7587" evidence="1">
    <location>
        <begin position="41"/>
        <end position="162"/>
    </location>
</feature>
<keyword evidence="3" id="KW-1185">Reference proteome</keyword>
<gene>
    <name evidence="2" type="ORF">QQX98_012468</name>
</gene>
<sequence>MASPELEDQLQRLAVNEGYDAESLPFRPPPGLQRENEFDEIPRYLFRVFTPRSQGTTTSSWVKSMEARHNTADSKVDIFAQADSREIAQMINRHLRWWEGKGDNLVSWTSSLLFALVYIFYLRASERDGSAFEQIHMCIIDTSAFPEGVFLRDLDLVRCYRAYHQGHKSLSDFEGLRLKKHESFSGHYYFGEYLSQGALKIEGKCQIVSAQMLMDRGLSSIRSDFGDFARWTPQAKPAWAKPVIELRESFYISKTERPGISEDGLQAALHISRLFEPPWRLVMAANLIALAPPRMGDGRFLAFLRPDAIAEFERTPRPTLRRMTVAHDTLPEVQEAGVIMQSAYRDYCLYNLKGKSYSLN</sequence>
<evidence type="ECO:0000259" key="1">
    <source>
        <dbReference type="Pfam" id="PF24494"/>
    </source>
</evidence>
<name>A0ABR1GJ36_9HYPO</name>
<proteinExistence type="predicted"/>
<comment type="caution">
    <text evidence="2">The sequence shown here is derived from an EMBL/GenBank/DDBJ whole genome shotgun (WGS) entry which is preliminary data.</text>
</comment>
<reference evidence="2 3" key="1">
    <citation type="journal article" date="2025" name="Microbiol. Resour. Announc.">
        <title>Draft genome sequences for Neonectria magnoliae and Neonectria punicea, canker pathogens of Liriodendron tulipifera and Acer saccharum in West Virginia.</title>
        <authorList>
            <person name="Petronek H.M."/>
            <person name="Kasson M.T."/>
            <person name="Metheny A.M."/>
            <person name="Stauder C.M."/>
            <person name="Lovett B."/>
            <person name="Lynch S.C."/>
            <person name="Garnas J.R."/>
            <person name="Kasson L.R."/>
            <person name="Stajich J.E."/>
        </authorList>
    </citation>
    <scope>NUCLEOTIDE SEQUENCE [LARGE SCALE GENOMIC DNA]</scope>
    <source>
        <strain evidence="2 3">NRRL 64653</strain>
    </source>
</reference>
<dbReference type="Pfam" id="PF24494">
    <property type="entry name" value="DUF7587"/>
    <property type="match status" value="1"/>
</dbReference>
<organism evidence="2 3">
    <name type="scientific">Neonectria punicea</name>
    <dbReference type="NCBI Taxonomy" id="979145"/>
    <lineage>
        <taxon>Eukaryota</taxon>
        <taxon>Fungi</taxon>
        <taxon>Dikarya</taxon>
        <taxon>Ascomycota</taxon>
        <taxon>Pezizomycotina</taxon>
        <taxon>Sordariomycetes</taxon>
        <taxon>Hypocreomycetidae</taxon>
        <taxon>Hypocreales</taxon>
        <taxon>Nectriaceae</taxon>
        <taxon>Neonectria</taxon>
    </lineage>
</organism>
<dbReference type="Proteomes" id="UP001498476">
    <property type="component" value="Unassembled WGS sequence"/>
</dbReference>
<protein>
    <recommendedName>
        <fullName evidence="1">DUF7587 domain-containing protein</fullName>
    </recommendedName>
</protein>
<evidence type="ECO:0000313" key="2">
    <source>
        <dbReference type="EMBL" id="KAK7398161.1"/>
    </source>
</evidence>